<evidence type="ECO:0000256" key="4">
    <source>
        <dbReference type="ARBA" id="ARBA00023163"/>
    </source>
</evidence>
<name>A0AAW0D141_9AGAR</name>
<gene>
    <name evidence="8" type="ORF">R3P38DRAFT_2690938</name>
</gene>
<dbReference type="Proteomes" id="UP001362999">
    <property type="component" value="Unassembled WGS sequence"/>
</dbReference>
<evidence type="ECO:0000259" key="7">
    <source>
        <dbReference type="PROSITE" id="PS50048"/>
    </source>
</evidence>
<sequence length="576" mass="62367">MSKSSSRCSPSETASATPAPSPTPRGPKACTNCRRRKIKCDCARPICSQCRLRPPRSKEACQYPQLEGIPNSVEGSPSQMLETITTLRARIEELEFLNVQDPTQIFLNSPYTMRSQGSNSPELHDFTYLASGSPVDMPESPLGLVSILLDSFLERFENSGYLFLDPSQFRQSSLTQLSFDTQDRPSPALLNVACLWGSCLSPGTPPYTADFFLPRVLKHIPQDLSSHTQFILDTIQAEVLLSLYYLYTARPVQGRYHAAAAASIALGADLHLIRSPTYHPVYPPFTLQTSASLPPAQNSAEEAIRIDAFWTVVIVNNFWAAVDGSSSPIPYSINIDSPWPATPPELQGGSTIIKFLNGNDDTGYSAVSILAKASILLERVITFNARTSGPPDPLHLASLDHRLRTFHSSLPSLSPTGGAQQTLILTHALLDLAHVRLHAPFTRTSDDARTKCLAAGARVVQGVGAVSILHGAPHADCMLANVYSGVAWVYINEILVLAQQGGMGGLSAEAQSEASELEGKLGTLMSSMASLAAYSPLFDRCFVELRAAYAAMSLPHVMLGSGNRLDIFNTYPSSML</sequence>
<dbReference type="GO" id="GO:0000981">
    <property type="term" value="F:DNA-binding transcription factor activity, RNA polymerase II-specific"/>
    <property type="evidence" value="ECO:0007669"/>
    <property type="project" value="InterPro"/>
</dbReference>
<proteinExistence type="predicted"/>
<dbReference type="GO" id="GO:0005634">
    <property type="term" value="C:nucleus"/>
    <property type="evidence" value="ECO:0007669"/>
    <property type="project" value="UniProtKB-SubCell"/>
</dbReference>
<dbReference type="SMART" id="SM00066">
    <property type="entry name" value="GAL4"/>
    <property type="match status" value="1"/>
</dbReference>
<dbReference type="Pfam" id="PF04082">
    <property type="entry name" value="Fungal_trans"/>
    <property type="match status" value="1"/>
</dbReference>
<evidence type="ECO:0000313" key="8">
    <source>
        <dbReference type="EMBL" id="KAK7045073.1"/>
    </source>
</evidence>
<dbReference type="EMBL" id="JAWWNJ010000011">
    <property type="protein sequence ID" value="KAK7045073.1"/>
    <property type="molecule type" value="Genomic_DNA"/>
</dbReference>
<evidence type="ECO:0000256" key="5">
    <source>
        <dbReference type="ARBA" id="ARBA00023242"/>
    </source>
</evidence>
<comment type="subcellular location">
    <subcellularLocation>
        <location evidence="1">Nucleus</location>
    </subcellularLocation>
</comment>
<evidence type="ECO:0000256" key="1">
    <source>
        <dbReference type="ARBA" id="ARBA00004123"/>
    </source>
</evidence>
<comment type="caution">
    <text evidence="8">The sequence shown here is derived from an EMBL/GenBank/DDBJ whole genome shotgun (WGS) entry which is preliminary data.</text>
</comment>
<dbReference type="SUPFAM" id="SSF57701">
    <property type="entry name" value="Zn2/Cys6 DNA-binding domain"/>
    <property type="match status" value="1"/>
</dbReference>
<dbReference type="CDD" id="cd00067">
    <property type="entry name" value="GAL4"/>
    <property type="match status" value="1"/>
</dbReference>
<dbReference type="GO" id="GO:0008270">
    <property type="term" value="F:zinc ion binding"/>
    <property type="evidence" value="ECO:0007669"/>
    <property type="project" value="InterPro"/>
</dbReference>
<protein>
    <recommendedName>
        <fullName evidence="7">Zn(2)-C6 fungal-type domain-containing protein</fullName>
    </recommendedName>
</protein>
<evidence type="ECO:0000256" key="3">
    <source>
        <dbReference type="ARBA" id="ARBA00023015"/>
    </source>
</evidence>
<dbReference type="InterPro" id="IPR007219">
    <property type="entry name" value="XnlR_reg_dom"/>
</dbReference>
<reference evidence="8 9" key="1">
    <citation type="journal article" date="2024" name="J Genomics">
        <title>Draft genome sequencing and assembly of Favolaschia claudopus CIRM-BRFM 2984 isolated from oak limbs.</title>
        <authorList>
            <person name="Navarro D."/>
            <person name="Drula E."/>
            <person name="Chaduli D."/>
            <person name="Cazenave R."/>
            <person name="Ahrendt S."/>
            <person name="Wang J."/>
            <person name="Lipzen A."/>
            <person name="Daum C."/>
            <person name="Barry K."/>
            <person name="Grigoriev I.V."/>
            <person name="Favel A."/>
            <person name="Rosso M.N."/>
            <person name="Martin F."/>
        </authorList>
    </citation>
    <scope>NUCLEOTIDE SEQUENCE [LARGE SCALE GENOMIC DNA]</scope>
    <source>
        <strain evidence="8 9">CIRM-BRFM 2984</strain>
    </source>
</reference>
<dbReference type="InterPro" id="IPR050815">
    <property type="entry name" value="TF_fung"/>
</dbReference>
<keyword evidence="4" id="KW-0804">Transcription</keyword>
<keyword evidence="5" id="KW-0539">Nucleus</keyword>
<feature type="compositionally biased region" description="Low complexity" evidence="6">
    <location>
        <begin position="9"/>
        <end position="18"/>
    </location>
</feature>
<feature type="domain" description="Zn(2)-C6 fungal-type" evidence="7">
    <location>
        <begin position="29"/>
        <end position="63"/>
    </location>
</feature>
<keyword evidence="9" id="KW-1185">Reference proteome</keyword>
<evidence type="ECO:0000313" key="9">
    <source>
        <dbReference type="Proteomes" id="UP001362999"/>
    </source>
</evidence>
<dbReference type="PANTHER" id="PTHR47338">
    <property type="entry name" value="ZN(II)2CYS6 TRANSCRIPTION FACTOR (EUROFUNG)-RELATED"/>
    <property type="match status" value="1"/>
</dbReference>
<dbReference type="Pfam" id="PF00172">
    <property type="entry name" value="Zn_clus"/>
    <property type="match status" value="1"/>
</dbReference>
<dbReference type="PANTHER" id="PTHR47338:SF29">
    <property type="entry name" value="ZN(2)-C6 FUNGAL-TYPE DOMAIN-CONTAINING PROTEIN"/>
    <property type="match status" value="1"/>
</dbReference>
<dbReference type="PROSITE" id="PS50048">
    <property type="entry name" value="ZN2_CY6_FUNGAL_2"/>
    <property type="match status" value="1"/>
</dbReference>
<dbReference type="CDD" id="cd12148">
    <property type="entry name" value="fungal_TF_MHR"/>
    <property type="match status" value="1"/>
</dbReference>
<evidence type="ECO:0000256" key="2">
    <source>
        <dbReference type="ARBA" id="ARBA00022723"/>
    </source>
</evidence>
<dbReference type="GO" id="GO:0003677">
    <property type="term" value="F:DNA binding"/>
    <property type="evidence" value="ECO:0007669"/>
    <property type="project" value="InterPro"/>
</dbReference>
<dbReference type="InterPro" id="IPR001138">
    <property type="entry name" value="Zn2Cys6_DnaBD"/>
</dbReference>
<keyword evidence="2" id="KW-0479">Metal-binding</keyword>
<dbReference type="GO" id="GO:0006351">
    <property type="term" value="P:DNA-templated transcription"/>
    <property type="evidence" value="ECO:0007669"/>
    <property type="project" value="InterPro"/>
</dbReference>
<evidence type="ECO:0000256" key="6">
    <source>
        <dbReference type="SAM" id="MobiDB-lite"/>
    </source>
</evidence>
<dbReference type="InterPro" id="IPR036864">
    <property type="entry name" value="Zn2-C6_fun-type_DNA-bd_sf"/>
</dbReference>
<keyword evidence="3" id="KW-0805">Transcription regulation</keyword>
<dbReference type="AlphaFoldDB" id="A0AAW0D141"/>
<dbReference type="Gene3D" id="4.10.240.10">
    <property type="entry name" value="Zn(2)-C6 fungal-type DNA-binding domain"/>
    <property type="match status" value="1"/>
</dbReference>
<organism evidence="8 9">
    <name type="scientific">Favolaschia claudopus</name>
    <dbReference type="NCBI Taxonomy" id="2862362"/>
    <lineage>
        <taxon>Eukaryota</taxon>
        <taxon>Fungi</taxon>
        <taxon>Dikarya</taxon>
        <taxon>Basidiomycota</taxon>
        <taxon>Agaricomycotina</taxon>
        <taxon>Agaricomycetes</taxon>
        <taxon>Agaricomycetidae</taxon>
        <taxon>Agaricales</taxon>
        <taxon>Marasmiineae</taxon>
        <taxon>Mycenaceae</taxon>
        <taxon>Favolaschia</taxon>
    </lineage>
</organism>
<accession>A0AAW0D141</accession>
<feature type="region of interest" description="Disordered" evidence="6">
    <location>
        <begin position="1"/>
        <end position="28"/>
    </location>
</feature>